<feature type="compositionally biased region" description="Polar residues" evidence="1">
    <location>
        <begin position="19"/>
        <end position="33"/>
    </location>
</feature>
<dbReference type="EMBL" id="GL883114">
    <property type="protein sequence ID" value="EGG05169.1"/>
    <property type="molecule type" value="Genomic_DNA"/>
</dbReference>
<dbReference type="Proteomes" id="UP000001072">
    <property type="component" value="Unassembled WGS sequence"/>
</dbReference>
<dbReference type="HOGENOM" id="CLU_303049_0_0_1"/>
<dbReference type="GeneID" id="18923302"/>
<protein>
    <submittedName>
        <fullName evidence="2">Uncharacterized protein</fullName>
    </submittedName>
</protein>
<feature type="compositionally biased region" description="Acidic residues" evidence="1">
    <location>
        <begin position="813"/>
        <end position="823"/>
    </location>
</feature>
<feature type="compositionally biased region" description="Basic and acidic residues" evidence="1">
    <location>
        <begin position="711"/>
        <end position="730"/>
    </location>
</feature>
<reference evidence="3" key="1">
    <citation type="journal article" date="2011" name="Proc. Natl. Acad. Sci. U.S.A.">
        <title>Obligate biotrophy features unraveled by the genomic analysis of rust fungi.</title>
        <authorList>
            <person name="Duplessis S."/>
            <person name="Cuomo C.A."/>
            <person name="Lin Y.-C."/>
            <person name="Aerts A."/>
            <person name="Tisserant E."/>
            <person name="Veneault-Fourrey C."/>
            <person name="Joly D.L."/>
            <person name="Hacquard S."/>
            <person name="Amselem J."/>
            <person name="Cantarel B.L."/>
            <person name="Chiu R."/>
            <person name="Coutinho P.M."/>
            <person name="Feau N."/>
            <person name="Field M."/>
            <person name="Frey P."/>
            <person name="Gelhaye E."/>
            <person name="Goldberg J."/>
            <person name="Grabherr M.G."/>
            <person name="Kodira C.D."/>
            <person name="Kohler A."/>
            <person name="Kuees U."/>
            <person name="Lindquist E.A."/>
            <person name="Lucas S.M."/>
            <person name="Mago R."/>
            <person name="Mauceli E."/>
            <person name="Morin E."/>
            <person name="Murat C."/>
            <person name="Pangilinan J.L."/>
            <person name="Park R."/>
            <person name="Pearson M."/>
            <person name="Quesneville H."/>
            <person name="Rouhier N."/>
            <person name="Sakthikumar S."/>
            <person name="Salamov A.A."/>
            <person name="Schmutz J."/>
            <person name="Selles B."/>
            <person name="Shapiro H."/>
            <person name="Tanguay P."/>
            <person name="Tuskan G.A."/>
            <person name="Henrissat B."/>
            <person name="Van de Peer Y."/>
            <person name="Rouze P."/>
            <person name="Ellis J.G."/>
            <person name="Dodds P.N."/>
            <person name="Schein J.E."/>
            <person name="Zhong S."/>
            <person name="Hamelin R.C."/>
            <person name="Grigoriev I.V."/>
            <person name="Szabo L.J."/>
            <person name="Martin F."/>
        </authorList>
    </citation>
    <scope>NUCLEOTIDE SEQUENCE [LARGE SCALE GENOMIC DNA]</scope>
    <source>
        <strain evidence="3">98AG31 / pathotype 3-4-7</strain>
    </source>
</reference>
<keyword evidence="3" id="KW-1185">Reference proteome</keyword>
<organism evidence="3">
    <name type="scientific">Melampsora larici-populina (strain 98AG31 / pathotype 3-4-7)</name>
    <name type="common">Poplar leaf rust fungus</name>
    <dbReference type="NCBI Taxonomy" id="747676"/>
    <lineage>
        <taxon>Eukaryota</taxon>
        <taxon>Fungi</taxon>
        <taxon>Dikarya</taxon>
        <taxon>Basidiomycota</taxon>
        <taxon>Pucciniomycotina</taxon>
        <taxon>Pucciniomycetes</taxon>
        <taxon>Pucciniales</taxon>
        <taxon>Melampsoraceae</taxon>
        <taxon>Melampsora</taxon>
    </lineage>
</organism>
<feature type="compositionally biased region" description="Basic and acidic residues" evidence="1">
    <location>
        <begin position="181"/>
        <end position="194"/>
    </location>
</feature>
<evidence type="ECO:0000313" key="2">
    <source>
        <dbReference type="EMBL" id="EGG05169.1"/>
    </source>
</evidence>
<dbReference type="KEGG" id="mlr:MELLADRAFT_107877"/>
<feature type="region of interest" description="Disordered" evidence="1">
    <location>
        <begin position="120"/>
        <end position="197"/>
    </location>
</feature>
<feature type="compositionally biased region" description="Basic and acidic residues" evidence="1">
    <location>
        <begin position="1"/>
        <end position="18"/>
    </location>
</feature>
<sequence length="995" mass="113078">MKELDIEPLPRENCHDQGSESVASNGQTTQTPSGDPAQSAASDDVPMLPNQPTGLSAQEIQAAQDLEQQDHIVKLYEYHFSKWRDAQASNPNNTRNIMIYLKRTEPLSEDLGRIHWQGTIPQTTDEPVPASDPSGVVNGSSEKSNPQAIEHPVQPTSSSRGRSPQHATDVVIQLSLLQSGQRDERSPQREREAKPSTIDRVFYSTPSPFLTSHRLRNDLAPQNDNDTVVKSISLSIEPMPVTTMPIQPMPVTREVVDIPNTTVKDVLVSNHTAVNDNISKRTTTLPAQNQLSQISETIKTLAQNKRKVPISLRDNKNFDKNKFIAELNKPKKNTTSIEDILKETEFKKTTHAPQGTPRDTFRDKSFASTDAEKSLNTRFQGLRLQTESLSPKSMISLNKGRMDLETKLNKLQSNIKEKIDEAVTKLNNKWDLGLNILNDEIRVHFEEMSYHMDQANKISTCSEMNKILSEHLENMDDIMSNAVMVNKEIVEANSRHLAGLIKLIDNKIIEQSLNCSLIHRNVVRLVSTVDKLNTRVETQLEEHNILNDIVPESEVATGNNPFAHKFQGIPKSQKKTLLKASLEEWKKAIKKDFGTPLWRRRMASAFERDKFRNEYRSRSNSWLLTQRKRMEAAWSFLETSEHIDKILSLCGGELEHAVQSRINDKTSFEEFMNIFEEIVTTTSIGKLAEKPNNLRVTFSNNKESRNPFSRDATKDPRSSPSRDFKTRDYSQNKFAGSDRNNTSKLPFRNREDQQGYSRKPINAVNCDEEQYKFKDGPPSEDEKSVQESVRDDTTDEGEDFCVSNIDMSRREPEDDDTNEDPEEIGNVTHVTHGISLEALTDNIQAAETMTDSATSFRFISRERITMPEIDTYLTVLVGGFEKAMLIDTTRIKSFVTSGMLKECWPTWRTDIISNTREQNLNEATELEMIGSINLPVKLEHQTRPCFIYIRFSVLDDDQSEFLTLGCETLKELKMTIYMGPQPSCGIWEVNESFSF</sequence>
<feature type="compositionally biased region" description="Polar residues" evidence="1">
    <location>
        <begin position="731"/>
        <end position="744"/>
    </location>
</feature>
<feature type="region of interest" description="Disordered" evidence="1">
    <location>
        <begin position="695"/>
        <end position="824"/>
    </location>
</feature>
<feature type="compositionally biased region" description="Polar residues" evidence="1">
    <location>
        <begin position="137"/>
        <end position="147"/>
    </location>
</feature>
<dbReference type="RefSeq" id="XP_007411534.1">
    <property type="nucleotide sequence ID" value="XM_007411472.1"/>
</dbReference>
<dbReference type="AlphaFoldDB" id="F4RR80"/>
<name>F4RR80_MELLP</name>
<feature type="compositionally biased region" description="Basic and acidic residues" evidence="1">
    <location>
        <begin position="769"/>
        <end position="792"/>
    </location>
</feature>
<proteinExistence type="predicted"/>
<dbReference type="OrthoDB" id="3250101at2759"/>
<dbReference type="VEuPathDB" id="FungiDB:MELLADRAFT_107877"/>
<evidence type="ECO:0000313" key="3">
    <source>
        <dbReference type="Proteomes" id="UP000001072"/>
    </source>
</evidence>
<accession>F4RR80</accession>
<feature type="region of interest" description="Disordered" evidence="1">
    <location>
        <begin position="1"/>
        <end position="53"/>
    </location>
</feature>
<dbReference type="InParanoid" id="F4RR80"/>
<feature type="compositionally biased region" description="Polar residues" evidence="1">
    <location>
        <begin position="154"/>
        <end position="166"/>
    </location>
</feature>
<evidence type="ECO:0000256" key="1">
    <source>
        <dbReference type="SAM" id="MobiDB-lite"/>
    </source>
</evidence>
<gene>
    <name evidence="2" type="ORF">MELLADRAFT_107877</name>
</gene>